<dbReference type="RefSeq" id="WP_207681563.1">
    <property type="nucleotide sequence ID" value="NZ_CP061800.1"/>
</dbReference>
<dbReference type="InterPro" id="IPR011050">
    <property type="entry name" value="Pectin_lyase_fold/virulence"/>
</dbReference>
<evidence type="ECO:0000256" key="7">
    <source>
        <dbReference type="SAM" id="Phobius"/>
    </source>
</evidence>
<organism evidence="9 10">
    <name type="scientific">Desulfonema magnum</name>
    <dbReference type="NCBI Taxonomy" id="45655"/>
    <lineage>
        <taxon>Bacteria</taxon>
        <taxon>Pseudomonadati</taxon>
        <taxon>Thermodesulfobacteriota</taxon>
        <taxon>Desulfobacteria</taxon>
        <taxon>Desulfobacterales</taxon>
        <taxon>Desulfococcaceae</taxon>
        <taxon>Desulfonema</taxon>
    </lineage>
</organism>
<dbReference type="InterPro" id="IPR013320">
    <property type="entry name" value="ConA-like_dom_sf"/>
</dbReference>
<evidence type="ECO:0000256" key="1">
    <source>
        <dbReference type="ARBA" id="ARBA00001913"/>
    </source>
</evidence>
<dbReference type="SMART" id="SM00710">
    <property type="entry name" value="PbH1"/>
    <property type="match status" value="11"/>
</dbReference>
<dbReference type="SUPFAM" id="SSF51126">
    <property type="entry name" value="Pectin lyase-like"/>
    <property type="match status" value="3"/>
</dbReference>
<feature type="domain" description="Pentraxin (PTX)" evidence="8">
    <location>
        <begin position="859"/>
        <end position="1059"/>
    </location>
</feature>
<dbReference type="InterPro" id="IPR007742">
    <property type="entry name" value="NosD_dom"/>
</dbReference>
<sequence>MMIKNQITGKQIFIVFLGMMMAVFSVGTSGLADDDLSVPELQVAKNGSDTSGDGSLIRPFASIRAGIDACKEGGIVLVHPGTYSESIDFKGKNITVQSVEGAEKTIIDGSKSSVAAAQKNTGTVSFQNGENSNAVLSGFTITNGSGSGIYCYESGPTLEYLKITNNSATSGAGIFCDAYAYPVIKSTVISNNSVINRGGGVYCKAFSAPVLKNVEITRNSALNGGGIYCEASGLVLIYATLSDNSAEDGSGIFAEGGCNVLLKNSIIRDNKILFENESDTQSIFTVSYSNIQGGHKGIVNSGNVYTQWLTGNLDTDPMFADQKNGDYHLTHCSPCIGAGKADNEFYTDDAADTDIEENVSDIYAVSDRDIEGNPRPDPAGSDPDMGAYEHSRSTPISCLPQDIYVDTSFTGTETGKYHAPYNTITEAIYEASSGSTVHVAEGIYKEALTINNIDDLKIKGGWNPDTLNHNDPPDPTSTVIMAFASSAGIYINNAANTLIEGFTIMGDDIGVYVQNSSGAEIRSNVIRIDCNAESQGIHYENSSEGHIARNRLHLVKGKTDNNSAYAITLENLSDSIRLENNIIYLEGNVMTGIRELGVNATPATLLNNEFYGDESSVLYNDGNKRGTVRDCVHLNDATLDDISERGGNFCTLLPPYSPCIPPECVDVVVIPTPEDTDEDGMPDNFEIYYFDDISQDETGDADDDGLTNSEEYDHKTNPKLWDTDGDGMNDGWEVSNGTLAFIYDAKEDPDKDGYNNLQEYEGNTGPNDSQALPLARADVITTDENTPVNISVLDNDAEERLTIISAEKPDKGQVVVEDTAVTYIPAANFEGTDQFRYTVKNNNGNNATTTVTVYVRPVSVQEKSLRFDGADDYVIYYPIDNFPSTEMTLEFWMKFSGKGMVMSYAVPRVFTEEAFFITIDEKSYLTLDRGNEKVTGPLAVDDDEWHHIALTWQSETGNIKVFKDGTAAFSESFAKGRSIMNGGSLMLGGKTPSPADYRDMDEAFEGEIDDFRLWNYVRTQEEIQANMNKHLLSPDSGLALHWRFDEGSGQLVFDYSNNGNHGQLGSSADADENDPQYIRTSPLAPRDIYVNAMPGDTTGYNTITQALSIAPPGSVIRVAKGMYSEPLTIRNTDGLRLEGGWNRDTDTGEWYRDDPPDPNFTAIMATESPAAIQLAYAPNTIINGITVMGAETGMTIRDSENVEISNTIIHIPDQHPSSKARRSLKSGTRDQTLSSEGISYVGTSSGRIAYNRFHLVNTGGSACAITLDTADSDVIIENNIIYLQGKDLVGILETGADAAPSALLNNEFYGDETAVLYRSGNRGENITDCLHLNDGTLSNISEQGGNFCNLTPPYSPCRPPCGDVVIIPSPEDMDEDGMPDNWEGYYFNDLSKDGTGDQDDDGRTDLDEYNRRSNPVGWDVKVIILPQGATDEGARWSADGGEVWHESGETYNVSQTSEVSIQFNTISGWDTPPTQVVTPDEGQPVSVVATYAMSNYTLSLSRVVNDECKGKVKVNEDIRSLPWNGQFVSDETVTLEAIPDTGCKLTQWWSSGIISTTNPLDVVMNADMSIKVEFEEIVPHFSPPKTTATYMDITGNIYDSSDHIIADGDEVAAYVEDGNSGLLIVGYDSAYSAGYSMRVYGDDAATPEKDGAVPGDTIILKTYSASEEREHALILLSGENIWEEGVSKKWDWKYRVSQRIPLHVGWNLFSFSVNKCYYVGTKPECDMIGGIEYEQVNSIGNVLASIDGQYSYVRGFDCTGVTAYHLSEWSDMTYMAAGYGYEIKINEDADVDENGLIWLAFDGELLDGDKAIPLQPGWNLVGYLGNKVLHTGNAPAAAFPENRVMYHIISDNIGEAFCSINDQYTYIRGFDKTGVRSYNLTPWSDLTYVGPGYAYWIKVNDGEKPNLIWDSPCIDN</sequence>
<dbReference type="Gene3D" id="2.60.120.200">
    <property type="match status" value="1"/>
</dbReference>
<keyword evidence="7" id="KW-0472">Membrane</keyword>
<dbReference type="InterPro" id="IPR044060">
    <property type="entry name" value="Bacterial_rp_domain"/>
</dbReference>
<dbReference type="Pfam" id="PF07602">
    <property type="entry name" value="DUF1565"/>
    <property type="match status" value="1"/>
</dbReference>
<dbReference type="PANTHER" id="PTHR19277">
    <property type="entry name" value="PENTRAXIN"/>
    <property type="match status" value="1"/>
</dbReference>
<dbReference type="InterPro" id="IPR051360">
    <property type="entry name" value="Neuronal_Pentraxin_Related"/>
</dbReference>
<dbReference type="SUPFAM" id="SSF49899">
    <property type="entry name" value="Concanavalin A-like lectins/glucanases"/>
    <property type="match status" value="1"/>
</dbReference>
<proteinExistence type="predicted"/>
<dbReference type="InterPro" id="IPR006626">
    <property type="entry name" value="PbH1"/>
</dbReference>
<gene>
    <name evidence="9" type="ORF">dnm_015630</name>
</gene>
<dbReference type="SMART" id="SM00159">
    <property type="entry name" value="PTX"/>
    <property type="match status" value="1"/>
</dbReference>
<dbReference type="Pfam" id="PF18998">
    <property type="entry name" value="Flg_new_2"/>
    <property type="match status" value="1"/>
</dbReference>
<dbReference type="GO" id="GO:0046872">
    <property type="term" value="F:metal ion binding"/>
    <property type="evidence" value="ECO:0007669"/>
    <property type="project" value="UniProtKB-KW"/>
</dbReference>
<dbReference type="InterPro" id="IPR001759">
    <property type="entry name" value="PTX_dom"/>
</dbReference>
<keyword evidence="7" id="KW-0812">Transmembrane</keyword>
<keyword evidence="3" id="KW-0106">Calcium</keyword>
<accession>A0A975BHD8</accession>
<dbReference type="Gene3D" id="2.160.20.10">
    <property type="entry name" value="Single-stranded right-handed beta-helix, Pectin lyase-like"/>
    <property type="match status" value="3"/>
</dbReference>
<feature type="region of interest" description="Disordered" evidence="6">
    <location>
        <begin position="365"/>
        <end position="394"/>
    </location>
</feature>
<dbReference type="Proteomes" id="UP000663722">
    <property type="component" value="Chromosome"/>
</dbReference>
<dbReference type="PROSITE" id="PS51828">
    <property type="entry name" value="PTX_2"/>
    <property type="match status" value="1"/>
</dbReference>
<dbReference type="InterPro" id="IPR012334">
    <property type="entry name" value="Pectin_lyas_fold"/>
</dbReference>
<evidence type="ECO:0000256" key="6">
    <source>
        <dbReference type="SAM" id="MobiDB-lite"/>
    </source>
</evidence>
<dbReference type="EMBL" id="CP061800">
    <property type="protein sequence ID" value="QTA85552.1"/>
    <property type="molecule type" value="Genomic_DNA"/>
</dbReference>
<evidence type="ECO:0000313" key="10">
    <source>
        <dbReference type="Proteomes" id="UP000663722"/>
    </source>
</evidence>
<keyword evidence="4" id="KW-1015">Disulfide bond</keyword>
<protein>
    <submittedName>
        <fullName evidence="9">Copper-binding domain-containing protein, DUF1565</fullName>
    </submittedName>
</protein>
<dbReference type="Pfam" id="PF05048">
    <property type="entry name" value="NosD"/>
    <property type="match status" value="1"/>
</dbReference>
<evidence type="ECO:0000259" key="8">
    <source>
        <dbReference type="PROSITE" id="PS51828"/>
    </source>
</evidence>
<dbReference type="PANTHER" id="PTHR19277:SF125">
    <property type="entry name" value="B6"/>
    <property type="match status" value="1"/>
</dbReference>
<evidence type="ECO:0000256" key="2">
    <source>
        <dbReference type="ARBA" id="ARBA00022723"/>
    </source>
</evidence>
<evidence type="ECO:0000256" key="4">
    <source>
        <dbReference type="ARBA" id="ARBA00023157"/>
    </source>
</evidence>
<keyword evidence="2" id="KW-0479">Metal-binding</keyword>
<keyword evidence="10" id="KW-1185">Reference proteome</keyword>
<keyword evidence="5" id="KW-0325">Glycoprotein</keyword>
<reference evidence="9" key="1">
    <citation type="journal article" date="2021" name="Microb. Physiol.">
        <title>Proteogenomic Insights into the Physiology of Marine, Sulfate-Reducing, Filamentous Desulfonema limicola and Desulfonema magnum.</title>
        <authorList>
            <person name="Schnaars V."/>
            <person name="Wohlbrand L."/>
            <person name="Scheve S."/>
            <person name="Hinrichs C."/>
            <person name="Reinhardt R."/>
            <person name="Rabus R."/>
        </authorList>
    </citation>
    <scope>NUCLEOTIDE SEQUENCE</scope>
    <source>
        <strain evidence="9">4be13</strain>
    </source>
</reference>
<dbReference type="Pfam" id="PF13385">
    <property type="entry name" value="Laminin_G_3"/>
    <property type="match status" value="1"/>
</dbReference>
<dbReference type="KEGG" id="dmm:dnm_015630"/>
<evidence type="ECO:0000256" key="5">
    <source>
        <dbReference type="ARBA" id="ARBA00023180"/>
    </source>
</evidence>
<comment type="cofactor">
    <cofactor evidence="1">
        <name>Ca(2+)</name>
        <dbReference type="ChEBI" id="CHEBI:29108"/>
    </cofactor>
</comment>
<feature type="transmembrane region" description="Helical" evidence="7">
    <location>
        <begin position="12"/>
        <end position="32"/>
    </location>
</feature>
<evidence type="ECO:0000256" key="3">
    <source>
        <dbReference type="ARBA" id="ARBA00022837"/>
    </source>
</evidence>
<dbReference type="Pfam" id="PF17963">
    <property type="entry name" value="Big_9"/>
    <property type="match status" value="1"/>
</dbReference>
<feature type="region of interest" description="Disordered" evidence="6">
    <location>
        <begin position="1374"/>
        <end position="1410"/>
    </location>
</feature>
<evidence type="ECO:0000313" key="9">
    <source>
        <dbReference type="EMBL" id="QTA85552.1"/>
    </source>
</evidence>
<keyword evidence="7" id="KW-1133">Transmembrane helix</keyword>
<feature type="compositionally biased region" description="Basic and acidic residues" evidence="6">
    <location>
        <begin position="1390"/>
        <end position="1410"/>
    </location>
</feature>
<feature type="compositionally biased region" description="Acidic residues" evidence="6">
    <location>
        <begin position="695"/>
        <end position="705"/>
    </location>
</feature>
<dbReference type="Gene3D" id="2.60.40.3440">
    <property type="match status" value="1"/>
</dbReference>
<dbReference type="InterPro" id="IPR011459">
    <property type="entry name" value="DUF1565"/>
</dbReference>
<feature type="region of interest" description="Disordered" evidence="6">
    <location>
        <begin position="695"/>
        <end position="720"/>
    </location>
</feature>
<name>A0A975BHD8_9BACT</name>